<name>A0A445E3T6_ARAHY</name>
<gene>
    <name evidence="1" type="ORF">Ahy_A03g016544</name>
</gene>
<protein>
    <submittedName>
        <fullName evidence="1">Uncharacterized protein</fullName>
    </submittedName>
</protein>
<dbReference type="EMBL" id="SDMP01000003">
    <property type="protein sequence ID" value="RYR70023.1"/>
    <property type="molecule type" value="Genomic_DNA"/>
</dbReference>
<keyword evidence="2" id="KW-1185">Reference proteome</keyword>
<accession>A0A445E3T6</accession>
<comment type="caution">
    <text evidence="1">The sequence shown here is derived from an EMBL/GenBank/DDBJ whole genome shotgun (WGS) entry which is preliminary data.</text>
</comment>
<reference evidence="1 2" key="1">
    <citation type="submission" date="2019-01" db="EMBL/GenBank/DDBJ databases">
        <title>Sequencing of cultivated peanut Arachis hypogaea provides insights into genome evolution and oil improvement.</title>
        <authorList>
            <person name="Chen X."/>
        </authorList>
    </citation>
    <scope>NUCLEOTIDE SEQUENCE [LARGE SCALE GENOMIC DNA]</scope>
    <source>
        <strain evidence="2">cv. Fuhuasheng</strain>
        <tissue evidence="1">Leaves</tissue>
    </source>
</reference>
<dbReference type="AlphaFoldDB" id="A0A445E3T6"/>
<evidence type="ECO:0000313" key="2">
    <source>
        <dbReference type="Proteomes" id="UP000289738"/>
    </source>
</evidence>
<evidence type="ECO:0000313" key="1">
    <source>
        <dbReference type="EMBL" id="RYR70023.1"/>
    </source>
</evidence>
<proteinExistence type="predicted"/>
<organism evidence="1 2">
    <name type="scientific">Arachis hypogaea</name>
    <name type="common">Peanut</name>
    <dbReference type="NCBI Taxonomy" id="3818"/>
    <lineage>
        <taxon>Eukaryota</taxon>
        <taxon>Viridiplantae</taxon>
        <taxon>Streptophyta</taxon>
        <taxon>Embryophyta</taxon>
        <taxon>Tracheophyta</taxon>
        <taxon>Spermatophyta</taxon>
        <taxon>Magnoliopsida</taxon>
        <taxon>eudicotyledons</taxon>
        <taxon>Gunneridae</taxon>
        <taxon>Pentapetalae</taxon>
        <taxon>rosids</taxon>
        <taxon>fabids</taxon>
        <taxon>Fabales</taxon>
        <taxon>Fabaceae</taxon>
        <taxon>Papilionoideae</taxon>
        <taxon>50 kb inversion clade</taxon>
        <taxon>dalbergioids sensu lato</taxon>
        <taxon>Dalbergieae</taxon>
        <taxon>Pterocarpus clade</taxon>
        <taxon>Arachis</taxon>
    </lineage>
</organism>
<dbReference type="Proteomes" id="UP000289738">
    <property type="component" value="Chromosome A03"/>
</dbReference>
<sequence length="83" mass="9444">MASLTVSSSDLTASFIATSLGPSSPKDNRTSTLMFPMYTPDKRKKKLPLPVQLRYYTLLLLLLLLLDFFRFSTEEEEPIIRST</sequence>